<feature type="transmembrane region" description="Helical" evidence="6">
    <location>
        <begin position="109"/>
        <end position="126"/>
    </location>
</feature>
<dbReference type="PANTHER" id="PTHR30477">
    <property type="entry name" value="ABC-TRANSPORTER METAL-BINDING PROTEIN"/>
    <property type="match status" value="1"/>
</dbReference>
<dbReference type="PANTHER" id="PTHR30477:SF0">
    <property type="entry name" value="METAL TRANSPORT SYSTEM MEMBRANE PROTEIN TM_0125-RELATED"/>
    <property type="match status" value="1"/>
</dbReference>
<keyword evidence="5 6" id="KW-0472">Membrane</keyword>
<comment type="caution">
    <text evidence="7">The sequence shown here is derived from an EMBL/GenBank/DDBJ whole genome shotgun (WGS) entry which is preliminary data.</text>
</comment>
<reference evidence="7 8" key="1">
    <citation type="submission" date="2019-12" db="EMBL/GenBank/DDBJ databases">
        <title>Halocatena pleomorpha gen. nov. sp. nov., an extremely halophilic archaeon of family Halobacteriaceae isolated from saltpan soil.</title>
        <authorList>
            <person name="Pal Y."/>
            <person name="Verma A."/>
            <person name="Krishnamurthi S."/>
            <person name="Kumar P."/>
        </authorList>
    </citation>
    <scope>NUCLEOTIDE SEQUENCE [LARGE SCALE GENOMIC DNA]</scope>
    <source>
        <strain evidence="7 8">JCM 16495</strain>
    </source>
</reference>
<evidence type="ECO:0000313" key="8">
    <source>
        <dbReference type="Proteomes" id="UP000451471"/>
    </source>
</evidence>
<feature type="transmembrane region" description="Helical" evidence="6">
    <location>
        <begin position="179"/>
        <end position="202"/>
    </location>
</feature>
<evidence type="ECO:0000256" key="3">
    <source>
        <dbReference type="ARBA" id="ARBA00022692"/>
    </source>
</evidence>
<feature type="transmembrane region" description="Helical" evidence="6">
    <location>
        <begin position="83"/>
        <end position="103"/>
    </location>
</feature>
<dbReference type="OrthoDB" id="11310at2157"/>
<comment type="subcellular location">
    <subcellularLocation>
        <location evidence="1">Membrane</location>
        <topology evidence="1">Multi-pass membrane protein</topology>
    </subcellularLocation>
</comment>
<feature type="transmembrane region" description="Helical" evidence="6">
    <location>
        <begin position="52"/>
        <end position="71"/>
    </location>
</feature>
<evidence type="ECO:0000256" key="6">
    <source>
        <dbReference type="SAM" id="Phobius"/>
    </source>
</evidence>
<evidence type="ECO:0000256" key="1">
    <source>
        <dbReference type="ARBA" id="ARBA00004141"/>
    </source>
</evidence>
<evidence type="ECO:0000256" key="2">
    <source>
        <dbReference type="ARBA" id="ARBA00008034"/>
    </source>
</evidence>
<keyword evidence="8" id="KW-1185">Reference proteome</keyword>
<dbReference type="Pfam" id="PF00950">
    <property type="entry name" value="ABC-3"/>
    <property type="match status" value="1"/>
</dbReference>
<keyword evidence="4 6" id="KW-1133">Transmembrane helix</keyword>
<dbReference type="InterPro" id="IPR037294">
    <property type="entry name" value="ABC_BtuC-like"/>
</dbReference>
<evidence type="ECO:0000256" key="4">
    <source>
        <dbReference type="ARBA" id="ARBA00022989"/>
    </source>
</evidence>
<dbReference type="CDD" id="cd06550">
    <property type="entry name" value="TM_ABC_iron-siderophores_like"/>
    <property type="match status" value="1"/>
</dbReference>
<evidence type="ECO:0000256" key="5">
    <source>
        <dbReference type="ARBA" id="ARBA00023136"/>
    </source>
</evidence>
<dbReference type="RefSeq" id="WP_158202827.1">
    <property type="nucleotide sequence ID" value="NZ_WSZK01000002.1"/>
</dbReference>
<dbReference type="SUPFAM" id="SSF81345">
    <property type="entry name" value="ABC transporter involved in vitamin B12 uptake, BtuC"/>
    <property type="match status" value="1"/>
</dbReference>
<feature type="transmembrane region" description="Helical" evidence="6">
    <location>
        <begin position="266"/>
        <end position="287"/>
    </location>
</feature>
<dbReference type="Proteomes" id="UP000451471">
    <property type="component" value="Unassembled WGS sequence"/>
</dbReference>
<organism evidence="7 8">
    <name type="scientific">Halomarina oriensis</name>
    <dbReference type="NCBI Taxonomy" id="671145"/>
    <lineage>
        <taxon>Archaea</taxon>
        <taxon>Methanobacteriati</taxon>
        <taxon>Methanobacteriota</taxon>
        <taxon>Stenosarchaea group</taxon>
        <taxon>Halobacteria</taxon>
        <taxon>Halobacteriales</taxon>
        <taxon>Natronomonadaceae</taxon>
        <taxon>Halomarina</taxon>
    </lineage>
</organism>
<evidence type="ECO:0000313" key="7">
    <source>
        <dbReference type="EMBL" id="MWG33094.1"/>
    </source>
</evidence>
<protein>
    <submittedName>
        <fullName evidence="7">Metal ABC transporter permease</fullName>
    </submittedName>
</protein>
<proteinExistence type="inferred from homology"/>
<name>A0A6B0GEF4_9EURY</name>
<gene>
    <name evidence="7" type="ORF">GQS65_01085</name>
</gene>
<dbReference type="EMBL" id="WSZK01000002">
    <property type="protein sequence ID" value="MWG33094.1"/>
    <property type="molecule type" value="Genomic_DNA"/>
</dbReference>
<keyword evidence="3 6" id="KW-0812">Transmembrane</keyword>
<dbReference type="AlphaFoldDB" id="A0A6B0GEF4"/>
<feature type="transmembrane region" description="Helical" evidence="6">
    <location>
        <begin position="138"/>
        <end position="159"/>
    </location>
</feature>
<sequence>MTSTVSPLALLALVLPPFERAFDAFVGVFGDAACAAGDATVGSVFCEGYMQLALLAGIGVGVVAPLVGTFLVHRRMALVGDTLAHAAFAGVAVGLFLGSTLGVAVSPQVSALVVAVVAALGIETLVERTDTAGDVSMAIVLSGAFALGTVLLSLGSGGLSVSVHQYLFGSLVLVDRASVGLLTLLVGVVVGTVALTYRPLVFVTFDETAARVAGIPVRRYERLLAVLTALVVVAAMQILGVILVAAMLVVPVAAATQVATSFRSSLWLSVAAAELAVVAGLVLSYYAGTQGSGTVVLLAIGVFCLAAGASRLPTGLARRVRSAVGSRLGQRDDTRTR</sequence>
<feature type="transmembrane region" description="Helical" evidence="6">
    <location>
        <begin position="223"/>
        <end position="254"/>
    </location>
</feature>
<dbReference type="Gene3D" id="1.10.3470.10">
    <property type="entry name" value="ABC transporter involved in vitamin B12 uptake, BtuC"/>
    <property type="match status" value="1"/>
</dbReference>
<comment type="similarity">
    <text evidence="2">Belongs to the ABC-3 integral membrane protein family.</text>
</comment>
<feature type="transmembrane region" description="Helical" evidence="6">
    <location>
        <begin position="294"/>
        <end position="312"/>
    </location>
</feature>
<dbReference type="GO" id="GO:0055085">
    <property type="term" value="P:transmembrane transport"/>
    <property type="evidence" value="ECO:0007669"/>
    <property type="project" value="InterPro"/>
</dbReference>
<dbReference type="InterPro" id="IPR001626">
    <property type="entry name" value="ABC_TroCD"/>
</dbReference>
<accession>A0A6B0GEF4</accession>
<dbReference type="GO" id="GO:0043190">
    <property type="term" value="C:ATP-binding cassette (ABC) transporter complex"/>
    <property type="evidence" value="ECO:0007669"/>
    <property type="project" value="InterPro"/>
</dbReference>